<dbReference type="InterPro" id="IPR001138">
    <property type="entry name" value="Zn2Cys6_DnaBD"/>
</dbReference>
<dbReference type="Gene3D" id="4.10.240.10">
    <property type="entry name" value="Zn(2)-C6 fungal-type DNA-binding domain"/>
    <property type="match status" value="1"/>
</dbReference>
<evidence type="ECO:0000313" key="4">
    <source>
        <dbReference type="Proteomes" id="UP000826661"/>
    </source>
</evidence>
<accession>A0A8G0L919</accession>
<dbReference type="GO" id="GO:0000981">
    <property type="term" value="F:DNA-binding transcription factor activity, RNA polymerase II-specific"/>
    <property type="evidence" value="ECO:0007669"/>
    <property type="project" value="InterPro"/>
</dbReference>
<evidence type="ECO:0000313" key="3">
    <source>
        <dbReference type="EMBL" id="QYS95300.1"/>
    </source>
</evidence>
<dbReference type="SMART" id="SM00066">
    <property type="entry name" value="GAL4"/>
    <property type="match status" value="1"/>
</dbReference>
<proteinExistence type="predicted"/>
<dbReference type="GO" id="GO:0008270">
    <property type="term" value="F:zinc ion binding"/>
    <property type="evidence" value="ECO:0007669"/>
    <property type="project" value="InterPro"/>
</dbReference>
<dbReference type="SUPFAM" id="SSF57701">
    <property type="entry name" value="Zn2/Cys6 DNA-binding domain"/>
    <property type="match status" value="1"/>
</dbReference>
<dbReference type="AlphaFoldDB" id="A0A8G0L919"/>
<dbReference type="CDD" id="cd12148">
    <property type="entry name" value="fungal_TF_MHR"/>
    <property type="match status" value="1"/>
</dbReference>
<keyword evidence="4" id="KW-1185">Reference proteome</keyword>
<name>A0A8G0L919_9HYPO</name>
<dbReference type="CDD" id="cd00067">
    <property type="entry name" value="GAL4"/>
    <property type="match status" value="1"/>
</dbReference>
<dbReference type="Proteomes" id="UP000826661">
    <property type="component" value="Chromosome II"/>
</dbReference>
<protein>
    <submittedName>
        <fullName evidence="3">Zn(2)-C6 fungal-type domain-containing protein</fullName>
    </submittedName>
</protein>
<sequence>MQLRHFIDSLDLFPMSAQVPLTLKAQRPCRYCASRKQGCDRLLPNCSRCTSKFLTCNYSVSRDGHVIALQNEAPVQKNDLVEIRGSCSPDLSTKGESLLFRLVCDSDREDGEYDGASSLSELLFKTLGAFDIDIPNLLDSYFASVHRWLPVLREEDVRQKCAHLENDKHGHVARLLLTFYVVVQFPCDHAAHSMNTRLYRTLKRLFVITQSSPGIKDLDLLQYGLLLGAYECSQGLESAYNTLNLCVSLARMVEVQSYKSNALDSKDPEERLLCGYALVALDRLIAVSSMDYCLPLLLPDPQSFPLIEEHDLELDEKLKAYGYTGRMRITATVARLVSDTLTFLRCCQLGRTQQADYVAVDSSAQDSLGKLLRLSENKAFLNCEPTSMAISTLMALRSSHDRRRSGPRDSKDATALRSIASMTLEMCLSASDFIRYHGIENLSFIGLCCVWRAALPLVSFKEFQISTKELETLRSELRRFSSCWAIGVTFLQHFDELVDLRNL</sequence>
<dbReference type="EMBL" id="CP075865">
    <property type="protein sequence ID" value="QYS95300.1"/>
    <property type="molecule type" value="Genomic_DNA"/>
</dbReference>
<organism evidence="3 4">
    <name type="scientific">Trichoderma simmonsii</name>
    <dbReference type="NCBI Taxonomy" id="1491479"/>
    <lineage>
        <taxon>Eukaryota</taxon>
        <taxon>Fungi</taxon>
        <taxon>Dikarya</taxon>
        <taxon>Ascomycota</taxon>
        <taxon>Pezizomycotina</taxon>
        <taxon>Sordariomycetes</taxon>
        <taxon>Hypocreomycetidae</taxon>
        <taxon>Hypocreales</taxon>
        <taxon>Hypocreaceae</taxon>
        <taxon>Trichoderma</taxon>
    </lineage>
</organism>
<dbReference type="Pfam" id="PF00172">
    <property type="entry name" value="Zn_clus"/>
    <property type="match status" value="1"/>
</dbReference>
<reference evidence="3 4" key="1">
    <citation type="journal article" date="2021" name="BMC Genomics">
        <title>Telomere-to-telomere genome assembly of asparaginase-producing Trichoderma simmonsii.</title>
        <authorList>
            <person name="Chung D."/>
            <person name="Kwon Y.M."/>
            <person name="Yang Y."/>
        </authorList>
    </citation>
    <scope>NUCLEOTIDE SEQUENCE [LARGE SCALE GENOMIC DNA]</scope>
    <source>
        <strain evidence="3 4">GH-Sj1</strain>
    </source>
</reference>
<keyword evidence="1" id="KW-0539">Nucleus</keyword>
<dbReference type="PROSITE" id="PS00463">
    <property type="entry name" value="ZN2_CY6_FUNGAL_1"/>
    <property type="match status" value="1"/>
</dbReference>
<dbReference type="PROSITE" id="PS50048">
    <property type="entry name" value="ZN2_CY6_FUNGAL_2"/>
    <property type="match status" value="1"/>
</dbReference>
<gene>
    <name evidence="3" type="ORF">H0G86_002595</name>
</gene>
<evidence type="ECO:0000259" key="2">
    <source>
        <dbReference type="PROSITE" id="PS50048"/>
    </source>
</evidence>
<dbReference type="InterPro" id="IPR036864">
    <property type="entry name" value="Zn2-C6_fun-type_DNA-bd_sf"/>
</dbReference>
<evidence type="ECO:0000256" key="1">
    <source>
        <dbReference type="ARBA" id="ARBA00023242"/>
    </source>
</evidence>
<feature type="domain" description="Zn(2)-C6 fungal-type" evidence="2">
    <location>
        <begin position="28"/>
        <end position="58"/>
    </location>
</feature>